<reference evidence="3 4" key="1">
    <citation type="submission" date="2024-02" db="EMBL/GenBank/DDBJ databases">
        <authorList>
            <person name="Chen Y."/>
            <person name="Shah S."/>
            <person name="Dougan E. K."/>
            <person name="Thang M."/>
            <person name="Chan C."/>
        </authorList>
    </citation>
    <scope>NUCLEOTIDE SEQUENCE [LARGE SCALE GENOMIC DNA]</scope>
</reference>
<feature type="transmembrane region" description="Helical" evidence="2">
    <location>
        <begin position="165"/>
        <end position="188"/>
    </location>
</feature>
<evidence type="ECO:0000313" key="3">
    <source>
        <dbReference type="EMBL" id="CAK9006994.1"/>
    </source>
</evidence>
<dbReference type="EMBL" id="CAXAMN010003947">
    <property type="protein sequence ID" value="CAK9006994.1"/>
    <property type="molecule type" value="Genomic_DNA"/>
</dbReference>
<feature type="region of interest" description="Disordered" evidence="1">
    <location>
        <begin position="274"/>
        <end position="322"/>
    </location>
</feature>
<keyword evidence="4" id="KW-1185">Reference proteome</keyword>
<keyword evidence="2" id="KW-0472">Membrane</keyword>
<feature type="transmembrane region" description="Helical" evidence="2">
    <location>
        <begin position="79"/>
        <end position="97"/>
    </location>
</feature>
<feature type="transmembrane region" description="Helical" evidence="2">
    <location>
        <begin position="117"/>
        <end position="144"/>
    </location>
</feature>
<organism evidence="3 4">
    <name type="scientific">Durusdinium trenchii</name>
    <dbReference type="NCBI Taxonomy" id="1381693"/>
    <lineage>
        <taxon>Eukaryota</taxon>
        <taxon>Sar</taxon>
        <taxon>Alveolata</taxon>
        <taxon>Dinophyceae</taxon>
        <taxon>Suessiales</taxon>
        <taxon>Symbiodiniaceae</taxon>
        <taxon>Durusdinium</taxon>
    </lineage>
</organism>
<proteinExistence type="predicted"/>
<protein>
    <submittedName>
        <fullName evidence="3">Uncharacterized protein</fullName>
    </submittedName>
</protein>
<feature type="transmembrane region" description="Helical" evidence="2">
    <location>
        <begin position="194"/>
        <end position="215"/>
    </location>
</feature>
<comment type="caution">
    <text evidence="3">The sequence shown here is derived from an EMBL/GenBank/DDBJ whole genome shotgun (WGS) entry which is preliminary data.</text>
</comment>
<name>A0ABP0IY52_9DINO</name>
<feature type="compositionally biased region" description="Basic and acidic residues" evidence="1">
    <location>
        <begin position="274"/>
        <end position="316"/>
    </location>
</feature>
<dbReference type="Proteomes" id="UP001642484">
    <property type="component" value="Unassembled WGS sequence"/>
</dbReference>
<evidence type="ECO:0000313" key="4">
    <source>
        <dbReference type="Proteomes" id="UP001642484"/>
    </source>
</evidence>
<evidence type="ECO:0000256" key="1">
    <source>
        <dbReference type="SAM" id="MobiDB-lite"/>
    </source>
</evidence>
<evidence type="ECO:0000256" key="2">
    <source>
        <dbReference type="SAM" id="Phobius"/>
    </source>
</evidence>
<keyword evidence="2" id="KW-0812">Transmembrane</keyword>
<accession>A0ABP0IY52</accession>
<gene>
    <name evidence="3" type="ORF">CCMP2556_LOCUS8652</name>
</gene>
<sequence>MSTCVCTGLLLPGGPFSVRPPDSAETHGGSAWRRLKQRVRRMDIAVPVDHKKLWFEKMARSGKAPEEIKDSLAAQMDSYNLLTLLLLATVIPTATGVCQEMRWDDQGWPLSRTRFAYLVFSAFFSFMLYAHFGWSHIASVMVADVSNANLRVYMESIGIPVLTELGMLFAMNFFCFFFWVIFTMVALISEDAHWIVWLIVGFGVGFASWLAVHFISKVMARSGFEHHLTACPFYLRLQAHAGLFSNDPIPIDPSLPRRTLLELLSQRALQELDGKQEEAKDHGDGSEHREEAEDHGDGSEHREEGAATAREADDVLFHAVSV</sequence>
<keyword evidence="2" id="KW-1133">Transmembrane helix</keyword>